<dbReference type="RefSeq" id="WP_178977192.1">
    <property type="nucleotide sequence ID" value="NZ_CP110230.1"/>
</dbReference>
<evidence type="ECO:0000313" key="4">
    <source>
        <dbReference type="EMBL" id="UZD39975.1"/>
    </source>
</evidence>
<accession>A0AA46W7U2</accession>
<proteinExistence type="predicted"/>
<dbReference type="GO" id="GO:0016787">
    <property type="term" value="F:hydrolase activity"/>
    <property type="evidence" value="ECO:0007669"/>
    <property type="project" value="UniProtKB-KW"/>
</dbReference>
<dbReference type="AlphaFoldDB" id="A0AA46W7U2"/>
<protein>
    <submittedName>
        <fullName evidence="4">Alpha/beta hydrolase</fullName>
    </submittedName>
</protein>
<keyword evidence="1 4" id="KW-0378">Hydrolase</keyword>
<dbReference type="Pfam" id="PF20434">
    <property type="entry name" value="BD-FAE"/>
    <property type="match status" value="1"/>
</dbReference>
<dbReference type="EMBL" id="CP110230">
    <property type="protein sequence ID" value="UZD39975.1"/>
    <property type="molecule type" value="Genomic_DNA"/>
</dbReference>
<dbReference type="InterPro" id="IPR029058">
    <property type="entry name" value="AB_hydrolase_fold"/>
</dbReference>
<evidence type="ECO:0000256" key="2">
    <source>
        <dbReference type="SAM" id="SignalP"/>
    </source>
</evidence>
<dbReference type="Proteomes" id="UP001163262">
    <property type="component" value="Chromosome"/>
</dbReference>
<evidence type="ECO:0000259" key="3">
    <source>
        <dbReference type="Pfam" id="PF20434"/>
    </source>
</evidence>
<organism evidence="4 5">
    <name type="scientific">Capnocytophaga ochracea</name>
    <dbReference type="NCBI Taxonomy" id="1018"/>
    <lineage>
        <taxon>Bacteria</taxon>
        <taxon>Pseudomonadati</taxon>
        <taxon>Bacteroidota</taxon>
        <taxon>Flavobacteriia</taxon>
        <taxon>Flavobacteriales</taxon>
        <taxon>Flavobacteriaceae</taxon>
        <taxon>Capnocytophaga</taxon>
    </lineage>
</organism>
<gene>
    <name evidence="4" type="ORF">OL231_07215</name>
</gene>
<feature type="chain" id="PRO_5041369303" evidence="2">
    <location>
        <begin position="22"/>
        <end position="288"/>
    </location>
</feature>
<evidence type="ECO:0000313" key="5">
    <source>
        <dbReference type="Proteomes" id="UP001163262"/>
    </source>
</evidence>
<dbReference type="Gene3D" id="3.40.50.1820">
    <property type="entry name" value="alpha/beta hydrolase"/>
    <property type="match status" value="1"/>
</dbReference>
<dbReference type="PANTHER" id="PTHR48081">
    <property type="entry name" value="AB HYDROLASE SUPERFAMILY PROTEIN C4A8.06C"/>
    <property type="match status" value="1"/>
</dbReference>
<sequence length="288" mass="32040">MARCFFLSLVLLLAFSVNLQAQKANSLIFNLKTGKIFQPEAPKEFEVNKEYTPYLEVFLPEKTKANGRGLFIFPGGGYGMVAYGHEGTRWAPFFNEQGIAVFVLKYSLPKGDRNRTFSDVSSAMNIVKANATNWGLNLSQIGVMGFSAGGHLAATVATHFSEPIKPAFQILFYPVITMEAAYTHAGSRENLLGKTPSQALVDEYSNEKQVSATTPPAIIIAAADDQVVPIENSLNYFKSLNEKKIPVSLHIYPIGNHGWGYSKQYKYHEAILKELSLWLQTTLKYKQQ</sequence>
<dbReference type="SUPFAM" id="SSF53474">
    <property type="entry name" value="alpha/beta-Hydrolases"/>
    <property type="match status" value="1"/>
</dbReference>
<dbReference type="InterPro" id="IPR050300">
    <property type="entry name" value="GDXG_lipolytic_enzyme"/>
</dbReference>
<keyword evidence="2" id="KW-0732">Signal</keyword>
<evidence type="ECO:0000256" key="1">
    <source>
        <dbReference type="ARBA" id="ARBA00022801"/>
    </source>
</evidence>
<feature type="domain" description="BD-FAE-like" evidence="3">
    <location>
        <begin position="55"/>
        <end position="237"/>
    </location>
</feature>
<name>A0AA46W7U2_CAPOC</name>
<dbReference type="InterPro" id="IPR049492">
    <property type="entry name" value="BD-FAE-like_dom"/>
</dbReference>
<feature type="signal peptide" evidence="2">
    <location>
        <begin position="1"/>
        <end position="21"/>
    </location>
</feature>
<dbReference type="PANTHER" id="PTHR48081:SF6">
    <property type="entry name" value="PEPTIDASE S9 PROLYL OLIGOPEPTIDASE CATALYTIC DOMAIN-CONTAINING PROTEIN"/>
    <property type="match status" value="1"/>
</dbReference>
<reference evidence="4" key="1">
    <citation type="submission" date="2022-10" db="EMBL/GenBank/DDBJ databases">
        <title>Complete genome sequence of Capnocytophaga ochracea KCOM 2812 isolated from actinomycosis lesion.</title>
        <authorList>
            <person name="Kook J.-K."/>
            <person name="Park S.-N."/>
            <person name="Lim Y.K."/>
        </authorList>
    </citation>
    <scope>NUCLEOTIDE SEQUENCE</scope>
    <source>
        <strain evidence="4">KCOM 28121</strain>
    </source>
</reference>